<dbReference type="AlphaFoldDB" id="A0A2K1JUG0"/>
<reference evidence="1 3" key="1">
    <citation type="journal article" date="2008" name="Science">
        <title>The Physcomitrella genome reveals evolutionary insights into the conquest of land by plants.</title>
        <authorList>
            <person name="Rensing S."/>
            <person name="Lang D."/>
            <person name="Zimmer A."/>
            <person name="Terry A."/>
            <person name="Salamov A."/>
            <person name="Shapiro H."/>
            <person name="Nishiyama T."/>
            <person name="Perroud P.-F."/>
            <person name="Lindquist E."/>
            <person name="Kamisugi Y."/>
            <person name="Tanahashi T."/>
            <person name="Sakakibara K."/>
            <person name="Fujita T."/>
            <person name="Oishi K."/>
            <person name="Shin-I T."/>
            <person name="Kuroki Y."/>
            <person name="Toyoda A."/>
            <person name="Suzuki Y."/>
            <person name="Hashimoto A."/>
            <person name="Yamaguchi K."/>
            <person name="Sugano A."/>
            <person name="Kohara Y."/>
            <person name="Fujiyama A."/>
            <person name="Anterola A."/>
            <person name="Aoki S."/>
            <person name="Ashton N."/>
            <person name="Barbazuk W.B."/>
            <person name="Barker E."/>
            <person name="Bennetzen J."/>
            <person name="Bezanilla M."/>
            <person name="Blankenship R."/>
            <person name="Cho S.H."/>
            <person name="Dutcher S."/>
            <person name="Estelle M."/>
            <person name="Fawcett J.A."/>
            <person name="Gundlach H."/>
            <person name="Hanada K."/>
            <person name="Heyl A."/>
            <person name="Hicks K.A."/>
            <person name="Hugh J."/>
            <person name="Lohr M."/>
            <person name="Mayer K."/>
            <person name="Melkozernov A."/>
            <person name="Murata T."/>
            <person name="Nelson D."/>
            <person name="Pils B."/>
            <person name="Prigge M."/>
            <person name="Reiss B."/>
            <person name="Renner T."/>
            <person name="Rombauts S."/>
            <person name="Rushton P."/>
            <person name="Sanderfoot A."/>
            <person name="Schween G."/>
            <person name="Shiu S.-H."/>
            <person name="Stueber K."/>
            <person name="Theodoulou F.L."/>
            <person name="Tu H."/>
            <person name="Van de Peer Y."/>
            <person name="Verrier P.J."/>
            <person name="Waters E."/>
            <person name="Wood A."/>
            <person name="Yang L."/>
            <person name="Cove D."/>
            <person name="Cuming A."/>
            <person name="Hasebe M."/>
            <person name="Lucas S."/>
            <person name="Mishler D.B."/>
            <person name="Reski R."/>
            <person name="Grigoriev I."/>
            <person name="Quatrano R.S."/>
            <person name="Boore J.L."/>
        </authorList>
    </citation>
    <scope>NUCLEOTIDE SEQUENCE [LARGE SCALE GENOMIC DNA]</scope>
    <source>
        <strain evidence="2 3">cv. Gransden 2004</strain>
    </source>
</reference>
<evidence type="ECO:0000313" key="2">
    <source>
        <dbReference type="EnsemblPlants" id="Pp3c11_12010V3.1"/>
    </source>
</evidence>
<name>A0A2K1JUG0_PHYPA</name>
<dbReference type="Gramene" id="Pp3c11_12010V3.1">
    <property type="protein sequence ID" value="Pp3c11_12010V3.1"/>
    <property type="gene ID" value="Pp3c11_12010"/>
</dbReference>
<dbReference type="Proteomes" id="UP000006727">
    <property type="component" value="Chromosome 11"/>
</dbReference>
<dbReference type="InParanoid" id="A0A2K1JUG0"/>
<organism evidence="1">
    <name type="scientific">Physcomitrium patens</name>
    <name type="common">Spreading-leaved earth moss</name>
    <name type="synonym">Physcomitrella patens</name>
    <dbReference type="NCBI Taxonomy" id="3218"/>
    <lineage>
        <taxon>Eukaryota</taxon>
        <taxon>Viridiplantae</taxon>
        <taxon>Streptophyta</taxon>
        <taxon>Embryophyta</taxon>
        <taxon>Bryophyta</taxon>
        <taxon>Bryophytina</taxon>
        <taxon>Bryopsida</taxon>
        <taxon>Funariidae</taxon>
        <taxon>Funariales</taxon>
        <taxon>Funariaceae</taxon>
        <taxon>Physcomitrium</taxon>
    </lineage>
</organism>
<keyword evidence="3" id="KW-1185">Reference proteome</keyword>
<accession>A0A2K1JUG0</accession>
<evidence type="ECO:0000313" key="3">
    <source>
        <dbReference type="Proteomes" id="UP000006727"/>
    </source>
</evidence>
<dbReference type="Pfam" id="PF14223">
    <property type="entry name" value="Retrotran_gag_2"/>
    <property type="match status" value="1"/>
</dbReference>
<dbReference type="EMBL" id="ABEU02000011">
    <property type="protein sequence ID" value="PNR45161.1"/>
    <property type="molecule type" value="Genomic_DNA"/>
</dbReference>
<gene>
    <name evidence="1" type="ORF">PHYPA_014932</name>
</gene>
<proteinExistence type="predicted"/>
<reference evidence="1 3" key="2">
    <citation type="journal article" date="2018" name="Plant J.">
        <title>The Physcomitrella patens chromosome-scale assembly reveals moss genome structure and evolution.</title>
        <authorList>
            <person name="Lang D."/>
            <person name="Ullrich K.K."/>
            <person name="Murat F."/>
            <person name="Fuchs J."/>
            <person name="Jenkins J."/>
            <person name="Haas F.B."/>
            <person name="Piednoel M."/>
            <person name="Gundlach H."/>
            <person name="Van Bel M."/>
            <person name="Meyberg R."/>
            <person name="Vives C."/>
            <person name="Morata J."/>
            <person name="Symeonidi A."/>
            <person name="Hiss M."/>
            <person name="Muchero W."/>
            <person name="Kamisugi Y."/>
            <person name="Saleh O."/>
            <person name="Blanc G."/>
            <person name="Decker E.L."/>
            <person name="van Gessel N."/>
            <person name="Grimwood J."/>
            <person name="Hayes R.D."/>
            <person name="Graham S.W."/>
            <person name="Gunter L.E."/>
            <person name="McDaniel S.F."/>
            <person name="Hoernstein S.N.W."/>
            <person name="Larsson A."/>
            <person name="Li F.W."/>
            <person name="Perroud P.F."/>
            <person name="Phillips J."/>
            <person name="Ranjan P."/>
            <person name="Rokshar D.S."/>
            <person name="Rothfels C.J."/>
            <person name="Schneider L."/>
            <person name="Shu S."/>
            <person name="Stevenson D.W."/>
            <person name="Thummler F."/>
            <person name="Tillich M."/>
            <person name="Villarreal Aguilar J.C."/>
            <person name="Widiez T."/>
            <person name="Wong G.K."/>
            <person name="Wymore A."/>
            <person name="Zhang Y."/>
            <person name="Zimmer A.D."/>
            <person name="Quatrano R.S."/>
            <person name="Mayer K.F.X."/>
            <person name="Goodstein D."/>
            <person name="Casacuberta J.M."/>
            <person name="Vandepoele K."/>
            <person name="Reski R."/>
            <person name="Cuming A.C."/>
            <person name="Tuskan G.A."/>
            <person name="Maumus F."/>
            <person name="Salse J."/>
            <person name="Schmutz J."/>
            <person name="Rensing S.A."/>
        </authorList>
    </citation>
    <scope>NUCLEOTIDE SEQUENCE [LARGE SCALE GENOMIC DNA]</scope>
    <source>
        <strain evidence="2 3">cv. Gransden 2004</strain>
    </source>
</reference>
<sequence>MLQKRASTQDNFISDDKQWTKRDTNAYTLLASSIERKFLAPITSCIAALDAWEEHEYKNSKNIHELQHQFYDAKLEPAQSMSKLTTNLHARFDGFTIEWESTSKEDRTLPNLKLRLRKEETKILKRLQQDATLDSKAFYANRPRISSTANHKITSNSVSLYSCGFSTSTPIHDDLYYLYNEIQTIWLVHNQTKTPKLEI</sequence>
<reference evidence="2" key="3">
    <citation type="submission" date="2020-12" db="UniProtKB">
        <authorList>
            <consortium name="EnsemblPlants"/>
        </authorList>
    </citation>
    <scope>IDENTIFICATION</scope>
</reference>
<dbReference type="EnsemblPlants" id="Pp3c11_12010V3.1">
    <property type="protein sequence ID" value="Pp3c11_12010V3.1"/>
    <property type="gene ID" value="Pp3c11_12010"/>
</dbReference>
<evidence type="ECO:0000313" key="1">
    <source>
        <dbReference type="EMBL" id="PNR45161.1"/>
    </source>
</evidence>
<protein>
    <submittedName>
        <fullName evidence="1 2">Uncharacterized protein</fullName>
    </submittedName>
</protein>